<name>A0AAJ2GWI6_9HYPH</name>
<dbReference type="Proteomes" id="UP001268610">
    <property type="component" value="Unassembled WGS sequence"/>
</dbReference>
<reference evidence="1" key="1">
    <citation type="submission" date="2023-04" db="EMBL/GenBank/DDBJ databases">
        <title>Genomic characterization of faba bean (Vicia faba) microsymbionts in Mexican soils.</title>
        <authorList>
            <person name="Rivera Orduna F.N."/>
            <person name="Guevara-Luna J."/>
            <person name="Yan J."/>
            <person name="Arroyo-Herrera I."/>
            <person name="Li Y."/>
            <person name="Vasquez-Murrieta M.S."/>
            <person name="Wang E.T."/>
        </authorList>
    </citation>
    <scope>NUCLEOTIDE SEQUENCE</scope>
    <source>
        <strain evidence="1">CH26</strain>
    </source>
</reference>
<comment type="caution">
    <text evidence="1">The sequence shown here is derived from an EMBL/GenBank/DDBJ whole genome shotgun (WGS) entry which is preliminary data.</text>
</comment>
<evidence type="ECO:0000313" key="1">
    <source>
        <dbReference type="EMBL" id="MDR9777215.1"/>
    </source>
</evidence>
<dbReference type="RefSeq" id="WP_310865776.1">
    <property type="nucleotide sequence ID" value="NZ_JAVLSF010000036.1"/>
</dbReference>
<sequence>MRLNITDGFQKKCERIDMLESWHKWFAWHPIRVNTWQIAWLETIERRGHWYSQLGWCFEYREIQAQ</sequence>
<gene>
    <name evidence="1" type="ORF">RJJ65_32170</name>
</gene>
<protein>
    <submittedName>
        <fullName evidence="1">Uncharacterized protein</fullName>
    </submittedName>
</protein>
<dbReference type="AlphaFoldDB" id="A0AAJ2GWI6"/>
<proteinExistence type="predicted"/>
<evidence type="ECO:0000313" key="2">
    <source>
        <dbReference type="Proteomes" id="UP001268610"/>
    </source>
</evidence>
<organism evidence="1 2">
    <name type="scientific">Rhizobium hidalgonense</name>
    <dbReference type="NCBI Taxonomy" id="1538159"/>
    <lineage>
        <taxon>Bacteria</taxon>
        <taxon>Pseudomonadati</taxon>
        <taxon>Pseudomonadota</taxon>
        <taxon>Alphaproteobacteria</taxon>
        <taxon>Hyphomicrobiales</taxon>
        <taxon>Rhizobiaceae</taxon>
        <taxon>Rhizobium/Agrobacterium group</taxon>
        <taxon>Rhizobium</taxon>
    </lineage>
</organism>
<accession>A0AAJ2GWI6</accession>
<dbReference type="EMBL" id="JAVLSF010000036">
    <property type="protein sequence ID" value="MDR9777215.1"/>
    <property type="molecule type" value="Genomic_DNA"/>
</dbReference>